<keyword evidence="1" id="KW-0812">Transmembrane</keyword>
<gene>
    <name evidence="2" type="ORF">LIER_37494</name>
</gene>
<name>A0AAV3PMQ9_LITER</name>
<organism evidence="2 3">
    <name type="scientific">Lithospermum erythrorhizon</name>
    <name type="common">Purple gromwell</name>
    <name type="synonym">Lithospermum officinale var. erythrorhizon</name>
    <dbReference type="NCBI Taxonomy" id="34254"/>
    <lineage>
        <taxon>Eukaryota</taxon>
        <taxon>Viridiplantae</taxon>
        <taxon>Streptophyta</taxon>
        <taxon>Embryophyta</taxon>
        <taxon>Tracheophyta</taxon>
        <taxon>Spermatophyta</taxon>
        <taxon>Magnoliopsida</taxon>
        <taxon>eudicotyledons</taxon>
        <taxon>Gunneridae</taxon>
        <taxon>Pentapetalae</taxon>
        <taxon>asterids</taxon>
        <taxon>lamiids</taxon>
        <taxon>Boraginales</taxon>
        <taxon>Boraginaceae</taxon>
        <taxon>Boraginoideae</taxon>
        <taxon>Lithospermeae</taxon>
        <taxon>Lithospermum</taxon>
    </lineage>
</organism>
<feature type="transmembrane region" description="Helical" evidence="1">
    <location>
        <begin position="69"/>
        <end position="91"/>
    </location>
</feature>
<keyword evidence="1" id="KW-1133">Transmembrane helix</keyword>
<evidence type="ECO:0000313" key="2">
    <source>
        <dbReference type="EMBL" id="GAA0152461.1"/>
    </source>
</evidence>
<feature type="transmembrane region" description="Helical" evidence="1">
    <location>
        <begin position="97"/>
        <end position="117"/>
    </location>
</feature>
<protein>
    <submittedName>
        <fullName evidence="2">Uncharacterized protein</fullName>
    </submittedName>
</protein>
<accession>A0AAV3PMQ9</accession>
<dbReference type="Proteomes" id="UP001454036">
    <property type="component" value="Unassembled WGS sequence"/>
</dbReference>
<evidence type="ECO:0000256" key="1">
    <source>
        <dbReference type="SAM" id="Phobius"/>
    </source>
</evidence>
<comment type="caution">
    <text evidence="2">The sequence shown here is derived from an EMBL/GenBank/DDBJ whole genome shotgun (WGS) entry which is preliminary data.</text>
</comment>
<feature type="transmembrane region" description="Helical" evidence="1">
    <location>
        <begin position="43"/>
        <end position="62"/>
    </location>
</feature>
<evidence type="ECO:0000313" key="3">
    <source>
        <dbReference type="Proteomes" id="UP001454036"/>
    </source>
</evidence>
<keyword evidence="3" id="KW-1185">Reference proteome</keyword>
<reference evidence="2 3" key="1">
    <citation type="submission" date="2024-01" db="EMBL/GenBank/DDBJ databases">
        <title>The complete chloroplast genome sequence of Lithospermum erythrorhizon: insights into the phylogenetic relationship among Boraginaceae species and the maternal lineages of purple gromwells.</title>
        <authorList>
            <person name="Okada T."/>
            <person name="Watanabe K."/>
        </authorList>
    </citation>
    <scope>NUCLEOTIDE SEQUENCE [LARGE SCALE GENOMIC DNA]</scope>
</reference>
<sequence>MRLAGNAYSFLKDCGFLDNFGKFRNIVLEGLRDVTQNFEIFNWFRSSSALLIAMLGGVSFLLNQRQPNLTVVLGLAMLEAIVLGGDVLVVLPLDNRFLYLWLLFCNILSGCPIRGVILDPIVAFV</sequence>
<keyword evidence="1" id="KW-0472">Membrane</keyword>
<dbReference type="AlphaFoldDB" id="A0AAV3PMQ9"/>
<proteinExistence type="predicted"/>
<dbReference type="EMBL" id="BAABME010018068">
    <property type="protein sequence ID" value="GAA0152461.1"/>
    <property type="molecule type" value="Genomic_DNA"/>
</dbReference>